<proteinExistence type="predicted"/>
<protein>
    <submittedName>
        <fullName evidence="1">Uncharacterized protein</fullName>
    </submittedName>
</protein>
<reference evidence="1" key="1">
    <citation type="submission" date="2016-05" db="EMBL/GenBank/DDBJ databases">
        <title>WGS assembly of Xenopus laevis.</title>
        <authorList>
            <person name="Session A."/>
            <person name="Uno Y."/>
            <person name="Kwon T."/>
            <person name="Chapman J."/>
            <person name="Toyoda A."/>
            <person name="Takahashi S."/>
            <person name="Fukui A."/>
            <person name="Hikosaka A."/>
            <person name="Putnam N."/>
            <person name="Stites J."/>
            <person name="Van Heeringen S."/>
            <person name="Quigley I."/>
            <person name="Heinz S."/>
            <person name="Hellsten U."/>
            <person name="Lyons J."/>
            <person name="Suzuki A."/>
            <person name="Kondo M."/>
            <person name="Ogino H."/>
            <person name="Ochi H."/>
            <person name="Bogdanovic O."/>
            <person name="Lister R."/>
            <person name="Georgiou G."/>
            <person name="Paranjpe S."/>
            <person name="Van Kruijsbergen I."/>
            <person name="Mozaffari S."/>
            <person name="Shu S."/>
            <person name="Schmutz J."/>
            <person name="Jenkins J."/>
            <person name="Grimwood J."/>
            <person name="Carlson J."/>
            <person name="Mitros T."/>
            <person name="Simakov O."/>
            <person name="Heald R."/>
            <person name="Miller K."/>
            <person name="Haudenschild C."/>
            <person name="Kuroki Y."/>
            <person name="Tanaka T."/>
            <person name="Michiue T."/>
            <person name="Watanabe M."/>
            <person name="Kinoshita T."/>
            <person name="Ohta Y."/>
            <person name="Mawaribuchi S."/>
            <person name="Suzuki Y."/>
            <person name="Haramoto Y."/>
            <person name="Yamamoto T."/>
            <person name="Takagi C."/>
            <person name="Kitzman J."/>
            <person name="Shendure J."/>
            <person name="Nakayama T."/>
            <person name="Izutsu Y."/>
            <person name="Robert J."/>
            <person name="Dichmann D."/>
            <person name="Flajnik M."/>
            <person name="Houston D."/>
            <person name="Marcotte E."/>
            <person name="Wallingford J."/>
            <person name="Ito Y."/>
            <person name="Asashima M."/>
            <person name="Ueno N."/>
            <person name="Matsuda Y."/>
            <person name="Jan Veenstra G."/>
            <person name="Fujiyama A."/>
            <person name="Harland R."/>
            <person name="Taira M."/>
            <person name="Rokhsar D.S."/>
        </authorList>
    </citation>
    <scope>NUCLEOTIDE SEQUENCE</scope>
    <source>
        <strain evidence="1">J</strain>
        <tissue evidence="1">Blood</tissue>
    </source>
</reference>
<dbReference type="AlphaFoldDB" id="A0A974GYZ0"/>
<name>A0A974GYZ0_XENLA</name>
<sequence length="60" mass="6711">ECNGGDITKLSVMGIDRVVKGKRGGDALPKLLRLETKWIFFLGSRKPFGLNSDYDVTCFF</sequence>
<feature type="non-terminal residue" evidence="1">
    <location>
        <position position="1"/>
    </location>
</feature>
<accession>A0A974GYZ0</accession>
<evidence type="ECO:0000313" key="1">
    <source>
        <dbReference type="EMBL" id="OCT56044.1"/>
    </source>
</evidence>
<organism evidence="1">
    <name type="scientific">Xenopus laevis</name>
    <name type="common">African clawed frog</name>
    <dbReference type="NCBI Taxonomy" id="8355"/>
    <lineage>
        <taxon>Eukaryota</taxon>
        <taxon>Metazoa</taxon>
        <taxon>Chordata</taxon>
        <taxon>Craniata</taxon>
        <taxon>Vertebrata</taxon>
        <taxon>Euteleostomi</taxon>
        <taxon>Amphibia</taxon>
        <taxon>Batrachia</taxon>
        <taxon>Anura</taxon>
        <taxon>Pipoidea</taxon>
        <taxon>Pipidae</taxon>
        <taxon>Xenopodinae</taxon>
        <taxon>Xenopus</taxon>
        <taxon>Xenopus</taxon>
    </lineage>
</organism>
<gene>
    <name evidence="1" type="ORF">XELAEV_180029712mg</name>
</gene>
<dbReference type="EMBL" id="KV467551">
    <property type="protein sequence ID" value="OCT56044.1"/>
    <property type="molecule type" value="Genomic_DNA"/>
</dbReference>
<dbReference type="Proteomes" id="UP000694892">
    <property type="component" value="Unassembled WGS sequence"/>
</dbReference>